<reference evidence="1" key="1">
    <citation type="submission" date="2019-05" db="EMBL/GenBank/DDBJ databases">
        <authorList>
            <person name="Piombo E."/>
        </authorList>
    </citation>
    <scope>NUCLEOTIDE SEQUENCE</scope>
    <source>
        <strain evidence="1">C2S</strain>
    </source>
</reference>
<dbReference type="AlphaFoldDB" id="A0A5Q3DC86"/>
<sequence length="266" mass="29743">MFPRKMNMQDRWSSPTLLHIVTRHKRHIHMCCWDLLNPESLQSLVSLCIVNHAPSNSLSLELPWILSMNLGLIHGPASSESHAHNAWMSNSNLGGVPSVRPSETRMKTFAVCISDLRFGFRSLQTSHSLTRVSSFSTRVASVPHAWTANAQVQGKTQATNSNVLVRTSSITANKIDIAKQEDTGQVHADRQYKFRDATIRKAGSRFSLDRHQLVLNNLQIECLATSTGLASMLSADLVRMEERSESAANLNPSWWWTNNNHKSSST</sequence>
<evidence type="ECO:0000313" key="1">
    <source>
        <dbReference type="EMBL" id="VTT79376.1"/>
    </source>
</evidence>
<name>A0A5Q3DC86_FUSFU</name>
<organism evidence="1 2">
    <name type="scientific">Fusarium fujikuroi</name>
    <name type="common">Bakanae and foot rot disease fungus</name>
    <name type="synonym">Gibberella fujikuroi</name>
    <dbReference type="NCBI Taxonomy" id="5127"/>
    <lineage>
        <taxon>Eukaryota</taxon>
        <taxon>Fungi</taxon>
        <taxon>Dikarya</taxon>
        <taxon>Ascomycota</taxon>
        <taxon>Pezizomycotina</taxon>
        <taxon>Sordariomycetes</taxon>
        <taxon>Hypocreomycetidae</taxon>
        <taxon>Hypocreales</taxon>
        <taxon>Nectriaceae</taxon>
        <taxon>Fusarium</taxon>
        <taxon>Fusarium fujikuroi species complex</taxon>
    </lineage>
</organism>
<gene>
    <name evidence="1" type="ORF">C2S_2457</name>
</gene>
<dbReference type="Proteomes" id="UP000760494">
    <property type="component" value="Unassembled WGS sequence"/>
</dbReference>
<evidence type="ECO:0000313" key="2">
    <source>
        <dbReference type="Proteomes" id="UP000760494"/>
    </source>
</evidence>
<comment type="caution">
    <text evidence="1">The sequence shown here is derived from an EMBL/GenBank/DDBJ whole genome shotgun (WGS) entry which is preliminary data.</text>
</comment>
<dbReference type="EMBL" id="CABFJX010000396">
    <property type="protein sequence ID" value="VTT79376.1"/>
    <property type="molecule type" value="Genomic_DNA"/>
</dbReference>
<proteinExistence type="predicted"/>
<protein>
    <submittedName>
        <fullName evidence="1">Uncharacterized protein</fullName>
    </submittedName>
</protein>
<accession>A0A5Q3DC86</accession>